<accession>A0A068NVN4</accession>
<dbReference type="InterPro" id="IPR036291">
    <property type="entry name" value="NAD(P)-bd_dom_sf"/>
</dbReference>
<dbReference type="GO" id="GO:0006538">
    <property type="term" value="P:L-glutamate catabolic process"/>
    <property type="evidence" value="ECO:0007669"/>
    <property type="project" value="TreeGrafter"/>
</dbReference>
<organism evidence="9 10">
    <name type="scientific">Fimbriimonas ginsengisoli Gsoil 348</name>
    <dbReference type="NCBI Taxonomy" id="661478"/>
    <lineage>
        <taxon>Bacteria</taxon>
        <taxon>Bacillati</taxon>
        <taxon>Armatimonadota</taxon>
        <taxon>Fimbriimonadia</taxon>
        <taxon>Fimbriimonadales</taxon>
        <taxon>Fimbriimonadaceae</taxon>
        <taxon>Fimbriimonas</taxon>
    </lineage>
</organism>
<dbReference type="eggNOG" id="COG0334">
    <property type="taxonomic scope" value="Bacteria"/>
</dbReference>
<sequence length="417" mass="45046">MSQHINILEMARRQLADAAQYLDLDRGLHQVLATPIRTLIVRFPVVMDNGEVQVFEGYRVQHNASRGPTKGGIRYHPDVDVEETSALAMWMTWKCAVANIPFGGAKGSVKVDTKLLSKRELEKMTRRYVTEINTMLGERSDIPAPDIGTNAQVMAWIMDTISMQVGHTVPGVVTGKPIELGGSEGRVEATGRGVVVTMEEAAKTIGLNLNGAKVVVQGFGNVGATAAKLAEEAGATIVGISDAIGGIYNPKGLPVHELFNRYQGRDGGVREYKDAQAVSNSELLELPCDVLVPAAIAAQITGDNADRIRAKLIVEGANGPCTPDADHILSDKGTLVVPDILANAGGVVVSYFEWVQDLQNFFWEENEVNSKLTRIMRSSYASVESAMKVHKTDMRTAALIIGVKRVADATIKRGIFP</sequence>
<feature type="site" description="Important for catalysis" evidence="6">
    <location>
        <position position="146"/>
    </location>
</feature>
<dbReference type="HOGENOM" id="CLU_025763_1_2_0"/>
<evidence type="ECO:0000256" key="2">
    <source>
        <dbReference type="ARBA" id="ARBA00023002"/>
    </source>
</evidence>
<dbReference type="PIRSF" id="PIRSF000185">
    <property type="entry name" value="Glu_DH"/>
    <property type="match status" value="1"/>
</dbReference>
<feature type="domain" description="Glutamate/phenylalanine/leucine/valine/L-tryptophan dehydrogenase C-terminal" evidence="8">
    <location>
        <begin position="183"/>
        <end position="414"/>
    </location>
</feature>
<evidence type="ECO:0000256" key="4">
    <source>
        <dbReference type="PIRSR" id="PIRSR000185-1"/>
    </source>
</evidence>
<evidence type="ECO:0000259" key="8">
    <source>
        <dbReference type="SMART" id="SM00839"/>
    </source>
</evidence>
<dbReference type="GO" id="GO:0000166">
    <property type="term" value="F:nucleotide binding"/>
    <property type="evidence" value="ECO:0007669"/>
    <property type="project" value="UniProtKB-KW"/>
</dbReference>
<dbReference type="SMART" id="SM00839">
    <property type="entry name" value="ELFV_dehydrog"/>
    <property type="match status" value="1"/>
</dbReference>
<dbReference type="InterPro" id="IPR006097">
    <property type="entry name" value="Glu/Leu/Phe/Val/Trp_DH_dimer"/>
</dbReference>
<feature type="binding site" evidence="5">
    <location>
        <position position="190"/>
    </location>
    <ligand>
        <name>NAD(+)</name>
        <dbReference type="ChEBI" id="CHEBI:57540"/>
    </ligand>
</feature>
<feature type="binding site" evidence="5">
    <location>
        <position position="350"/>
    </location>
    <ligand>
        <name>substrate</name>
    </ligand>
</feature>
<dbReference type="KEGG" id="fgi:OP10G_2281"/>
<reference evidence="9 10" key="1">
    <citation type="journal article" date="2014" name="PLoS ONE">
        <title>The first complete genome sequence of the class fimbriimonadia in the phylum armatimonadetes.</title>
        <authorList>
            <person name="Hu Z.Y."/>
            <person name="Wang Y.Z."/>
            <person name="Im W.T."/>
            <person name="Wang S.Y."/>
            <person name="Zhao G.P."/>
            <person name="Zheng H.J."/>
            <person name="Quan Z.X."/>
        </authorList>
    </citation>
    <scope>NUCLEOTIDE SEQUENCE [LARGE SCALE GENOMIC DNA]</scope>
    <source>
        <strain evidence="9">Gsoil 348</strain>
    </source>
</reference>
<keyword evidence="10" id="KW-1185">Reference proteome</keyword>
<dbReference type="PANTHER" id="PTHR11606:SF13">
    <property type="entry name" value="GLUTAMATE DEHYDROGENASE 1, MITOCHONDRIAL"/>
    <property type="match status" value="1"/>
</dbReference>
<dbReference type="AlphaFoldDB" id="A0A068NVN4"/>
<proteinExistence type="inferred from homology"/>
<keyword evidence="5" id="KW-0520">NAD</keyword>
<dbReference type="Pfam" id="PF00208">
    <property type="entry name" value="ELFV_dehydrog"/>
    <property type="match status" value="1"/>
</dbReference>
<dbReference type="CDD" id="cd01076">
    <property type="entry name" value="NAD_bind_1_Glu_DH"/>
    <property type="match status" value="1"/>
</dbReference>
<comment type="similarity">
    <text evidence="1 3 7">Belongs to the Glu/Leu/Phe/Val dehydrogenases family.</text>
</comment>
<feature type="active site" description="Proton donor" evidence="4">
    <location>
        <position position="106"/>
    </location>
</feature>
<dbReference type="InterPro" id="IPR006095">
    <property type="entry name" value="Glu/Leu/Phe/Val/Trp_DH"/>
</dbReference>
<dbReference type="SUPFAM" id="SSF53223">
    <property type="entry name" value="Aminoacid dehydrogenase-like, N-terminal domain"/>
    <property type="match status" value="1"/>
</dbReference>
<dbReference type="PANTHER" id="PTHR11606">
    <property type="entry name" value="GLUTAMATE DEHYDROGENASE"/>
    <property type="match status" value="1"/>
</dbReference>
<keyword evidence="5" id="KW-0547">Nucleotide-binding</keyword>
<evidence type="ECO:0000313" key="9">
    <source>
        <dbReference type="EMBL" id="AIE85649.1"/>
    </source>
</evidence>
<dbReference type="PRINTS" id="PR00082">
    <property type="entry name" value="GLFDHDRGNASE"/>
</dbReference>
<dbReference type="EMBL" id="CP007139">
    <property type="protein sequence ID" value="AIE85649.1"/>
    <property type="molecule type" value="Genomic_DNA"/>
</dbReference>
<keyword evidence="2 3" id="KW-0560">Oxidoreductase</keyword>
<evidence type="ECO:0000256" key="1">
    <source>
        <dbReference type="ARBA" id="ARBA00006382"/>
    </source>
</evidence>
<dbReference type="InterPro" id="IPR014362">
    <property type="entry name" value="Glu_DH"/>
</dbReference>
<dbReference type="Gene3D" id="3.40.50.720">
    <property type="entry name" value="NAD(P)-binding Rossmann-like Domain"/>
    <property type="match status" value="1"/>
</dbReference>
<dbReference type="OrthoDB" id="9803297at2"/>
<dbReference type="GO" id="GO:0004352">
    <property type="term" value="F:glutamate dehydrogenase (NAD+) activity"/>
    <property type="evidence" value="ECO:0007669"/>
    <property type="project" value="TreeGrafter"/>
</dbReference>
<evidence type="ECO:0000313" key="10">
    <source>
        <dbReference type="Proteomes" id="UP000027982"/>
    </source>
</evidence>
<dbReference type="SUPFAM" id="SSF51735">
    <property type="entry name" value="NAD(P)-binding Rossmann-fold domains"/>
    <property type="match status" value="1"/>
</dbReference>
<dbReference type="InterPro" id="IPR006096">
    <property type="entry name" value="Glu/Leu/Phe/Val/Trp_DH_C"/>
</dbReference>
<dbReference type="RefSeq" id="WP_025225789.1">
    <property type="nucleotide sequence ID" value="NZ_CP007139.1"/>
</dbReference>
<dbReference type="FunFam" id="3.40.50.10860:FF:000003">
    <property type="entry name" value="Glutamate dehydrogenase"/>
    <property type="match status" value="1"/>
</dbReference>
<dbReference type="InterPro" id="IPR046346">
    <property type="entry name" value="Aminoacid_DH-like_N_sf"/>
</dbReference>
<dbReference type="Pfam" id="PF02812">
    <property type="entry name" value="ELFV_dehydrog_N"/>
    <property type="match status" value="1"/>
</dbReference>
<evidence type="ECO:0000256" key="6">
    <source>
        <dbReference type="PIRSR" id="PIRSR000185-3"/>
    </source>
</evidence>
<feature type="binding site" evidence="5">
    <location>
        <position position="221"/>
    </location>
    <ligand>
        <name>NAD(+)</name>
        <dbReference type="ChEBI" id="CHEBI:57540"/>
    </ligand>
</feature>
<dbReference type="Gene3D" id="3.40.50.10860">
    <property type="entry name" value="Leucine Dehydrogenase, chain A, domain 1"/>
    <property type="match status" value="1"/>
</dbReference>
<gene>
    <name evidence="9" type="ORF">OP10G_2281</name>
</gene>
<protein>
    <recommendedName>
        <fullName evidence="3">Glutamate dehydrogenase</fullName>
    </recommendedName>
</protein>
<dbReference type="STRING" id="661478.OP10G_2281"/>
<dbReference type="Proteomes" id="UP000027982">
    <property type="component" value="Chromosome"/>
</dbReference>
<evidence type="ECO:0000256" key="5">
    <source>
        <dbReference type="PIRSR" id="PIRSR000185-2"/>
    </source>
</evidence>
<dbReference type="InterPro" id="IPR033922">
    <property type="entry name" value="NAD_bind_Glu_DH"/>
</dbReference>
<evidence type="ECO:0000256" key="3">
    <source>
        <dbReference type="PIRNR" id="PIRNR000185"/>
    </source>
</evidence>
<feature type="binding site" evidence="5">
    <location>
        <position position="94"/>
    </location>
    <ligand>
        <name>substrate</name>
    </ligand>
</feature>
<feature type="binding site" evidence="5">
    <location>
        <position position="70"/>
    </location>
    <ligand>
        <name>substrate</name>
    </ligand>
</feature>
<name>A0A068NVN4_FIMGI</name>
<evidence type="ECO:0000256" key="7">
    <source>
        <dbReference type="RuleBase" id="RU004417"/>
    </source>
</evidence>